<evidence type="ECO:0000313" key="13">
    <source>
        <dbReference type="EMBL" id="EQA45703.1"/>
    </source>
</evidence>
<protein>
    <recommendedName>
        <fullName evidence="11">Probable nicotinate-nucleotide adenylyltransferase</fullName>
        <ecNumber evidence="11">2.7.7.18</ecNumber>
    </recommendedName>
    <alternativeName>
        <fullName evidence="11">Deamido-NAD(+) diphosphorylase</fullName>
    </alternativeName>
    <alternativeName>
        <fullName evidence="11">Deamido-NAD(+) pyrophosphorylase</fullName>
    </alternativeName>
    <alternativeName>
        <fullName evidence="11">Nicotinate mononucleotide adenylyltransferase</fullName>
        <shortName evidence="11">NaMN adenylyltransferase</shortName>
    </alternativeName>
</protein>
<keyword evidence="14" id="KW-1185">Reference proteome</keyword>
<evidence type="ECO:0000256" key="6">
    <source>
        <dbReference type="ARBA" id="ARBA00022695"/>
    </source>
</evidence>
<dbReference type="GO" id="GO:0005524">
    <property type="term" value="F:ATP binding"/>
    <property type="evidence" value="ECO:0007669"/>
    <property type="project" value="UniProtKB-KW"/>
</dbReference>
<evidence type="ECO:0000256" key="3">
    <source>
        <dbReference type="ARBA" id="ARBA00009014"/>
    </source>
</evidence>
<feature type="domain" description="Cytidyltransferase-like" evidence="12">
    <location>
        <begin position="13"/>
        <end position="141"/>
    </location>
</feature>
<dbReference type="InterPro" id="IPR004821">
    <property type="entry name" value="Cyt_trans-like"/>
</dbReference>
<evidence type="ECO:0000313" key="14">
    <source>
        <dbReference type="Proteomes" id="UP000015454"/>
    </source>
</evidence>
<evidence type="ECO:0000256" key="5">
    <source>
        <dbReference type="ARBA" id="ARBA00022679"/>
    </source>
</evidence>
<evidence type="ECO:0000256" key="4">
    <source>
        <dbReference type="ARBA" id="ARBA00022642"/>
    </source>
</evidence>
<dbReference type="GO" id="GO:0009435">
    <property type="term" value="P:NAD+ biosynthetic process"/>
    <property type="evidence" value="ECO:0007669"/>
    <property type="project" value="UniProtKB-UniRule"/>
</dbReference>
<accession>T0GK07</accession>
<dbReference type="Gene3D" id="3.40.50.620">
    <property type="entry name" value="HUPs"/>
    <property type="match status" value="1"/>
</dbReference>
<reference evidence="13" key="1">
    <citation type="submission" date="2013-05" db="EMBL/GenBank/DDBJ databases">
        <authorList>
            <person name="Harkins D.M."/>
            <person name="Durkin A.S."/>
            <person name="Brinkac L.M."/>
            <person name="Haft D.H."/>
            <person name="Selengut J.D."/>
            <person name="Sanka R."/>
            <person name="DePew J."/>
            <person name="Purushe J."/>
            <person name="Hartskeerl R.A."/>
            <person name="Ahmed A."/>
            <person name="van der Linden H."/>
            <person name="Goris M.G.A."/>
            <person name="Vinetz J.M."/>
            <person name="Sutton G.G."/>
            <person name="Nierman W.C."/>
            <person name="Fouts D.E."/>
        </authorList>
    </citation>
    <scope>NUCLEOTIDE SEQUENCE [LARGE SCALE GENOMIC DNA]</scope>
    <source>
        <strain evidence="13">5399</strain>
    </source>
</reference>
<keyword evidence="4 11" id="KW-0662">Pyridine nucleotide biosynthesis</keyword>
<evidence type="ECO:0000256" key="11">
    <source>
        <dbReference type="HAMAP-Rule" id="MF_00244"/>
    </source>
</evidence>
<dbReference type="Proteomes" id="UP000015454">
    <property type="component" value="Unassembled WGS sequence"/>
</dbReference>
<dbReference type="RefSeq" id="WP_010570661.1">
    <property type="nucleotide sequence ID" value="NZ_AHMO02000008.1"/>
</dbReference>
<comment type="function">
    <text evidence="1 11">Catalyzes the reversible adenylation of nicotinate mononucleotide (NaMN) to nicotinic acid adenine dinucleotide (NaAD).</text>
</comment>
<comment type="pathway">
    <text evidence="2 11">Cofactor biosynthesis; NAD(+) biosynthesis; deamido-NAD(+) from nicotinate D-ribonucleotide: step 1/1.</text>
</comment>
<dbReference type="EMBL" id="AHMO02000008">
    <property type="protein sequence ID" value="EQA45703.1"/>
    <property type="molecule type" value="Genomic_DNA"/>
</dbReference>
<dbReference type="InterPro" id="IPR005248">
    <property type="entry name" value="NadD/NMNAT"/>
</dbReference>
<dbReference type="UniPathway" id="UPA00253">
    <property type="reaction ID" value="UER00332"/>
</dbReference>
<comment type="similarity">
    <text evidence="3 11">Belongs to the NadD family.</text>
</comment>
<keyword evidence="8 11" id="KW-0067">ATP-binding</keyword>
<dbReference type="NCBIfam" id="TIGR00482">
    <property type="entry name" value="nicotinate (nicotinamide) nucleotide adenylyltransferase"/>
    <property type="match status" value="1"/>
</dbReference>
<comment type="catalytic activity">
    <reaction evidence="10 11">
        <text>nicotinate beta-D-ribonucleotide + ATP + H(+) = deamido-NAD(+) + diphosphate</text>
        <dbReference type="Rhea" id="RHEA:22860"/>
        <dbReference type="ChEBI" id="CHEBI:15378"/>
        <dbReference type="ChEBI" id="CHEBI:30616"/>
        <dbReference type="ChEBI" id="CHEBI:33019"/>
        <dbReference type="ChEBI" id="CHEBI:57502"/>
        <dbReference type="ChEBI" id="CHEBI:58437"/>
        <dbReference type="EC" id="2.7.7.18"/>
    </reaction>
</comment>
<keyword evidence="9 11" id="KW-0520">NAD</keyword>
<dbReference type="InterPro" id="IPR014729">
    <property type="entry name" value="Rossmann-like_a/b/a_fold"/>
</dbReference>
<sequence>MTFRLSEPRLTGIFGGSFDPPHIGHSGIVTSFWNTIPQAEELLVIPNCVSPLKNGKHASSENILQMLDAQFSKIPKTKILDIELRKKGTSYTYETLLELKELYPERNFLLLVGEDNYCEFQKWRNWENILGLIRSLLVFRRVSEYIPKNPHLNSFEEKILFLNNPIIPAASTDLRNVLPAAVAKNRKPIALSQAVWDKILELKAYSEG</sequence>
<evidence type="ECO:0000256" key="10">
    <source>
        <dbReference type="ARBA" id="ARBA00048721"/>
    </source>
</evidence>
<dbReference type="STRING" id="1049789.LEP1GSC050_2402"/>
<dbReference type="EC" id="2.7.7.18" evidence="11"/>
<keyword evidence="6 11" id="KW-0548">Nucleotidyltransferase</keyword>
<gene>
    <name evidence="11 13" type="primary">nadD</name>
    <name evidence="13" type="ORF">LEP1GSC050_2402</name>
</gene>
<dbReference type="PANTHER" id="PTHR39321:SF3">
    <property type="entry name" value="PHOSPHOPANTETHEINE ADENYLYLTRANSFERASE"/>
    <property type="match status" value="1"/>
</dbReference>
<dbReference type="Pfam" id="PF01467">
    <property type="entry name" value="CTP_transf_like"/>
    <property type="match status" value="1"/>
</dbReference>
<proteinExistence type="inferred from homology"/>
<evidence type="ECO:0000259" key="12">
    <source>
        <dbReference type="Pfam" id="PF01467"/>
    </source>
</evidence>
<keyword evidence="5 11" id="KW-0808">Transferase</keyword>
<dbReference type="PANTHER" id="PTHR39321">
    <property type="entry name" value="NICOTINATE-NUCLEOTIDE ADENYLYLTRANSFERASE-RELATED"/>
    <property type="match status" value="1"/>
</dbReference>
<dbReference type="OrthoDB" id="5295945at2"/>
<evidence type="ECO:0000256" key="9">
    <source>
        <dbReference type="ARBA" id="ARBA00023027"/>
    </source>
</evidence>
<evidence type="ECO:0000256" key="7">
    <source>
        <dbReference type="ARBA" id="ARBA00022741"/>
    </source>
</evidence>
<name>T0GK07_9LEPT</name>
<evidence type="ECO:0000256" key="1">
    <source>
        <dbReference type="ARBA" id="ARBA00002324"/>
    </source>
</evidence>
<evidence type="ECO:0000256" key="8">
    <source>
        <dbReference type="ARBA" id="ARBA00022840"/>
    </source>
</evidence>
<dbReference type="HAMAP" id="MF_00244">
    <property type="entry name" value="NaMN_adenylyltr"/>
    <property type="match status" value="1"/>
</dbReference>
<keyword evidence="7 11" id="KW-0547">Nucleotide-binding</keyword>
<dbReference type="SUPFAM" id="SSF52374">
    <property type="entry name" value="Nucleotidylyl transferase"/>
    <property type="match status" value="1"/>
</dbReference>
<comment type="caution">
    <text evidence="13">The sequence shown here is derived from an EMBL/GenBank/DDBJ whole genome shotgun (WGS) entry which is preliminary data.</text>
</comment>
<dbReference type="AlphaFoldDB" id="T0GK07"/>
<dbReference type="GO" id="GO:0004515">
    <property type="term" value="F:nicotinate-nucleotide adenylyltransferase activity"/>
    <property type="evidence" value="ECO:0007669"/>
    <property type="project" value="UniProtKB-UniRule"/>
</dbReference>
<evidence type="ECO:0000256" key="2">
    <source>
        <dbReference type="ARBA" id="ARBA00005019"/>
    </source>
</evidence>
<organism evidence="13 14">
    <name type="scientific">Leptospira broomii serovar Hurstbridge str. 5399</name>
    <dbReference type="NCBI Taxonomy" id="1049789"/>
    <lineage>
        <taxon>Bacteria</taxon>
        <taxon>Pseudomonadati</taxon>
        <taxon>Spirochaetota</taxon>
        <taxon>Spirochaetia</taxon>
        <taxon>Leptospirales</taxon>
        <taxon>Leptospiraceae</taxon>
        <taxon>Leptospira</taxon>
    </lineage>
</organism>
<dbReference type="CDD" id="cd02165">
    <property type="entry name" value="NMNAT"/>
    <property type="match status" value="1"/>
</dbReference>